<dbReference type="SUPFAM" id="SSF51445">
    <property type="entry name" value="(Trans)glycosidases"/>
    <property type="match status" value="1"/>
</dbReference>
<proteinExistence type="inferred from homology"/>
<evidence type="ECO:0000256" key="6">
    <source>
        <dbReference type="RuleBase" id="RU000489"/>
    </source>
</evidence>
<comment type="caution">
    <text evidence="10">The sequence shown here is derived from an EMBL/GenBank/DDBJ whole genome shotgun (WGS) entry which is preliminary data.</text>
</comment>
<evidence type="ECO:0000256" key="4">
    <source>
        <dbReference type="ARBA" id="ARBA00023295"/>
    </source>
</evidence>
<dbReference type="SUPFAM" id="SSF49265">
    <property type="entry name" value="Fibronectin type III"/>
    <property type="match status" value="1"/>
</dbReference>
<organism evidence="10 11">
    <name type="scientific">Streptomyces wedmorensis</name>
    <dbReference type="NCBI Taxonomy" id="43759"/>
    <lineage>
        <taxon>Bacteria</taxon>
        <taxon>Bacillati</taxon>
        <taxon>Actinomycetota</taxon>
        <taxon>Actinomycetes</taxon>
        <taxon>Kitasatosporales</taxon>
        <taxon>Streptomycetaceae</taxon>
        <taxon>Streptomyces</taxon>
    </lineage>
</organism>
<dbReference type="InterPro" id="IPR001579">
    <property type="entry name" value="Glyco_hydro_18_chit_AS"/>
</dbReference>
<evidence type="ECO:0000313" key="11">
    <source>
        <dbReference type="Proteomes" id="UP001600424"/>
    </source>
</evidence>
<dbReference type="CDD" id="cd00063">
    <property type="entry name" value="FN3"/>
    <property type="match status" value="1"/>
</dbReference>
<feature type="domain" description="GH18" evidence="9">
    <location>
        <begin position="266"/>
        <end position="600"/>
    </location>
</feature>
<keyword evidence="5" id="KW-0119">Carbohydrate metabolism</keyword>
<dbReference type="Pfam" id="PF00041">
    <property type="entry name" value="fn3"/>
    <property type="match status" value="1"/>
</dbReference>
<dbReference type="PANTHER" id="PTHR45708:SF49">
    <property type="entry name" value="ENDOCHITINASE"/>
    <property type="match status" value="1"/>
</dbReference>
<keyword evidence="7" id="KW-0732">Signal</keyword>
<dbReference type="SMART" id="SM00636">
    <property type="entry name" value="Glyco_18"/>
    <property type="match status" value="1"/>
</dbReference>
<dbReference type="InterPro" id="IPR003961">
    <property type="entry name" value="FN3_dom"/>
</dbReference>
<keyword evidence="4 6" id="KW-0326">Glycosidase</keyword>
<sequence>MDRTRPLTLLLAGALAAGGLLALTPAAQAADTELARNGGFEAGLDGWTCTAGSGAAVSSPVRSGTKALQATPAGSDNARCSQTVTVKPNSSYTLSGWVRGSYVYLGATGTGTTDVSTWTGSAPDWQRLATTFTTGASTTSVTIYTHGWYGTPAYQADDLSLYGPGGDPVQLPAAPTGLAAGSPTSSSVPLTWAAVSGATSYNVYQGATKVQTVSGTSATATGLTASTPYTFQVTAVNSAGESPKSAAVTATTTSGGGGGGGGLPAHALVGYLHASFANGSGYTRMADVPDSWDVVNLAFGEPTSVTSGDIRFSLCPVAECPGVESPAEFKAAIKAKQAAGKKVLISIGGQNGQVQLATTAARDTFVSSVSKIIDEYGLDGLDIDFEGHSLSLQTGDTDFRNPTSPVIVNLIQAVKTLKAKYGAKFVLTMAPETFFVQLGYQYYGSGPWGGQDPRAGAYLPVIHALRDDLTLLHVQDYNSGSIMGLDNQYHSMGGADFHIAMTDMLLTGFPVAGNTDRFFPALRADQVAIGLPASTQAGNGHTAPAEVNKALDCLTKKTNCGTYQTHGTWPALRGLMTWSINWDRYNQWAFSKNFDSYNWS</sequence>
<evidence type="ECO:0000256" key="1">
    <source>
        <dbReference type="ARBA" id="ARBA00009121"/>
    </source>
</evidence>
<feature type="signal peptide" evidence="7">
    <location>
        <begin position="1"/>
        <end position="29"/>
    </location>
</feature>
<evidence type="ECO:0000256" key="2">
    <source>
        <dbReference type="ARBA" id="ARBA00012729"/>
    </source>
</evidence>
<accession>A0ABW6J5B2</accession>
<dbReference type="PANTHER" id="PTHR45708">
    <property type="entry name" value="ENDOCHITINASE"/>
    <property type="match status" value="1"/>
</dbReference>
<evidence type="ECO:0000259" key="9">
    <source>
        <dbReference type="PROSITE" id="PS51910"/>
    </source>
</evidence>
<dbReference type="InterPro" id="IPR003305">
    <property type="entry name" value="CenC_carb-bd"/>
</dbReference>
<dbReference type="Pfam" id="PF02018">
    <property type="entry name" value="CBM_4_9"/>
    <property type="match status" value="1"/>
</dbReference>
<dbReference type="PROSITE" id="PS51910">
    <property type="entry name" value="GH18_2"/>
    <property type="match status" value="1"/>
</dbReference>
<dbReference type="InterPro" id="IPR017853">
    <property type="entry name" value="GH"/>
</dbReference>
<dbReference type="CDD" id="cd02871">
    <property type="entry name" value="GH18_chitinase_D-like"/>
    <property type="match status" value="1"/>
</dbReference>
<evidence type="ECO:0000256" key="7">
    <source>
        <dbReference type="SAM" id="SignalP"/>
    </source>
</evidence>
<dbReference type="RefSeq" id="WP_386253585.1">
    <property type="nucleotide sequence ID" value="NZ_JBHTRV010000031.1"/>
</dbReference>
<gene>
    <name evidence="10" type="ORF">ACFQ63_31505</name>
</gene>
<dbReference type="InterPro" id="IPR008979">
    <property type="entry name" value="Galactose-bd-like_sf"/>
</dbReference>
<dbReference type="Pfam" id="PF00704">
    <property type="entry name" value="Glyco_hydro_18"/>
    <property type="match status" value="1"/>
</dbReference>
<evidence type="ECO:0000256" key="3">
    <source>
        <dbReference type="ARBA" id="ARBA00022801"/>
    </source>
</evidence>
<dbReference type="InterPro" id="IPR036116">
    <property type="entry name" value="FN3_sf"/>
</dbReference>
<dbReference type="SUPFAM" id="SSF49785">
    <property type="entry name" value="Galactose-binding domain-like"/>
    <property type="match status" value="1"/>
</dbReference>
<evidence type="ECO:0000256" key="5">
    <source>
        <dbReference type="ARBA" id="ARBA00023326"/>
    </source>
</evidence>
<keyword evidence="5" id="KW-0624">Polysaccharide degradation</keyword>
<dbReference type="InterPro" id="IPR001223">
    <property type="entry name" value="Glyco_hydro18_cat"/>
</dbReference>
<feature type="chain" id="PRO_5047148894" description="chitinase" evidence="7">
    <location>
        <begin position="30"/>
        <end position="600"/>
    </location>
</feature>
<dbReference type="PROSITE" id="PS01095">
    <property type="entry name" value="GH18_1"/>
    <property type="match status" value="1"/>
</dbReference>
<keyword evidence="3 6" id="KW-0378">Hydrolase</keyword>
<name>A0ABW6J5B2_STRWE</name>
<dbReference type="Gene3D" id="2.60.40.10">
    <property type="entry name" value="Immunoglobulins"/>
    <property type="match status" value="1"/>
</dbReference>
<comment type="similarity">
    <text evidence="1">Belongs to the glycosyl hydrolase 18 family. Chitinase class II subfamily.</text>
</comment>
<dbReference type="SMART" id="SM00060">
    <property type="entry name" value="FN3"/>
    <property type="match status" value="1"/>
</dbReference>
<evidence type="ECO:0000313" key="10">
    <source>
        <dbReference type="EMBL" id="MFE5984210.1"/>
    </source>
</evidence>
<keyword evidence="11" id="KW-1185">Reference proteome</keyword>
<reference evidence="10 11" key="1">
    <citation type="submission" date="2024-09" db="EMBL/GenBank/DDBJ databases">
        <title>The Natural Products Discovery Center: Release of the First 8490 Sequenced Strains for Exploring Actinobacteria Biosynthetic Diversity.</title>
        <authorList>
            <person name="Kalkreuter E."/>
            <person name="Kautsar S.A."/>
            <person name="Yang D."/>
            <person name="Bader C.D."/>
            <person name="Teijaro C.N."/>
            <person name="Fluegel L."/>
            <person name="Davis C.M."/>
            <person name="Simpson J.R."/>
            <person name="Lauterbach L."/>
            <person name="Steele A.D."/>
            <person name="Gui C."/>
            <person name="Meng S."/>
            <person name="Li G."/>
            <person name="Viehrig K."/>
            <person name="Ye F."/>
            <person name="Su P."/>
            <person name="Kiefer A.F."/>
            <person name="Nichols A."/>
            <person name="Cepeda A.J."/>
            <person name="Yan W."/>
            <person name="Fan B."/>
            <person name="Jiang Y."/>
            <person name="Adhikari A."/>
            <person name="Zheng C.-J."/>
            <person name="Schuster L."/>
            <person name="Cowan T.M."/>
            <person name="Smanski M.J."/>
            <person name="Chevrette M.G."/>
            <person name="De Carvalho L.P.S."/>
            <person name="Shen B."/>
        </authorList>
    </citation>
    <scope>NUCLEOTIDE SEQUENCE [LARGE SCALE GENOMIC DNA]</scope>
    <source>
        <strain evidence="10 11">NPDC056472</strain>
    </source>
</reference>
<dbReference type="PROSITE" id="PS50853">
    <property type="entry name" value="FN3"/>
    <property type="match status" value="1"/>
</dbReference>
<dbReference type="InterPro" id="IPR050542">
    <property type="entry name" value="Glycosyl_Hydrlase18_Chitinase"/>
</dbReference>
<feature type="domain" description="Fibronectin type-III" evidence="8">
    <location>
        <begin position="174"/>
        <end position="255"/>
    </location>
</feature>
<dbReference type="Proteomes" id="UP001600424">
    <property type="component" value="Unassembled WGS sequence"/>
</dbReference>
<dbReference type="InterPro" id="IPR013783">
    <property type="entry name" value="Ig-like_fold"/>
</dbReference>
<dbReference type="Gene3D" id="3.20.20.80">
    <property type="entry name" value="Glycosidases"/>
    <property type="match status" value="1"/>
</dbReference>
<protein>
    <recommendedName>
        <fullName evidence="2">chitinase</fullName>
        <ecNumber evidence="2">3.2.1.14</ecNumber>
    </recommendedName>
</protein>
<dbReference type="Gene3D" id="2.60.120.260">
    <property type="entry name" value="Galactose-binding domain-like"/>
    <property type="match status" value="1"/>
</dbReference>
<dbReference type="EMBL" id="JBHTRV010000031">
    <property type="protein sequence ID" value="MFE5984210.1"/>
    <property type="molecule type" value="Genomic_DNA"/>
</dbReference>
<dbReference type="InterPro" id="IPR011583">
    <property type="entry name" value="Chitinase_II/V-like_cat"/>
</dbReference>
<evidence type="ECO:0000259" key="8">
    <source>
        <dbReference type="PROSITE" id="PS50853"/>
    </source>
</evidence>
<dbReference type="EC" id="3.2.1.14" evidence="2"/>